<organism evidence="3">
    <name type="scientific">Trepomonas sp. PC1</name>
    <dbReference type="NCBI Taxonomy" id="1076344"/>
    <lineage>
        <taxon>Eukaryota</taxon>
        <taxon>Metamonada</taxon>
        <taxon>Diplomonadida</taxon>
        <taxon>Hexamitidae</taxon>
        <taxon>Hexamitinae</taxon>
        <taxon>Trepomonas</taxon>
    </lineage>
</organism>
<keyword evidence="1" id="KW-0175">Coiled coil</keyword>
<dbReference type="Pfam" id="PF06424">
    <property type="entry name" value="PRP1_N"/>
    <property type="match status" value="1"/>
</dbReference>
<gene>
    <name evidence="3" type="ORF">TPC1_14135</name>
</gene>
<dbReference type="InterPro" id="IPR010491">
    <property type="entry name" value="PRP1_N"/>
</dbReference>
<feature type="domain" description="PRP1 splicing factor N-terminal" evidence="2">
    <location>
        <begin position="16"/>
        <end position="128"/>
    </location>
</feature>
<proteinExistence type="predicted"/>
<feature type="coiled-coil region" evidence="1">
    <location>
        <begin position="90"/>
        <end position="129"/>
    </location>
</feature>
<dbReference type="EMBL" id="GDID01003059">
    <property type="protein sequence ID" value="JAP93547.1"/>
    <property type="molecule type" value="Transcribed_RNA"/>
</dbReference>
<reference evidence="3" key="1">
    <citation type="submission" date="2015-07" db="EMBL/GenBank/DDBJ databases">
        <title>Adaptation to a free-living lifestyle via gene acquisitions in the diplomonad Trepomonas sp. PC1.</title>
        <authorList>
            <person name="Xu F."/>
            <person name="Jerlstrom-Hultqvist J."/>
            <person name="Kolisko M."/>
            <person name="Simpson A.G.B."/>
            <person name="Roger A.J."/>
            <person name="Svard S.G."/>
            <person name="Andersson J.O."/>
        </authorList>
    </citation>
    <scope>NUCLEOTIDE SEQUENCE</scope>
    <source>
        <strain evidence="3">PC1</strain>
    </source>
</reference>
<dbReference type="AlphaFoldDB" id="A0A146KAF5"/>
<evidence type="ECO:0000259" key="2">
    <source>
        <dbReference type="Pfam" id="PF06424"/>
    </source>
</evidence>
<evidence type="ECO:0000313" key="3">
    <source>
        <dbReference type="EMBL" id="JAP93547.1"/>
    </source>
</evidence>
<evidence type="ECO:0000256" key="1">
    <source>
        <dbReference type="SAM" id="Coils"/>
    </source>
</evidence>
<feature type="non-terminal residue" evidence="3">
    <location>
        <position position="1"/>
    </location>
</feature>
<dbReference type="GO" id="GO:0000398">
    <property type="term" value="P:mRNA splicing, via spliceosome"/>
    <property type="evidence" value="ECO:0007669"/>
    <property type="project" value="InterPro"/>
</dbReference>
<sequence>TIFSTQPDIDLNSLVPPPGYIPGLIRGDSGFASTKHTYDQKSEKLLKENLQKMIKNDAKPQKQNVPQHITNTTTNSQISVPTLQINTYKLNKDEQIRQKQEKQYQDLKIEKTQEQKRQIRIETKDIQKMSIFEIVRILKTGTTIEGLEGNYQLQ</sequence>
<name>A0A146KAF5_9EUKA</name>
<accession>A0A146KAF5</accession>
<feature type="non-terminal residue" evidence="3">
    <location>
        <position position="154"/>
    </location>
</feature>
<protein>
    <submittedName>
        <fullName evidence="3">PRP1 splicing factor, N-terminal domain-containing protein</fullName>
    </submittedName>
</protein>